<feature type="domain" description="Phosphoribosyltransferase" evidence="3">
    <location>
        <begin position="14"/>
        <end position="171"/>
    </location>
</feature>
<evidence type="ECO:0000313" key="6">
    <source>
        <dbReference type="Proteomes" id="UP000008914"/>
    </source>
</evidence>
<gene>
    <name evidence="5" type="ordered locus">Intca_0569</name>
</gene>
<reference evidence="5 6" key="1">
    <citation type="journal article" date="2010" name="Stand. Genomic Sci.">
        <title>Complete genome sequence of Intrasporangium calvum type strain (7 KIP).</title>
        <authorList>
            <person name="Del Rio T.G."/>
            <person name="Chertkov O."/>
            <person name="Yasawong M."/>
            <person name="Lucas S."/>
            <person name="Deshpande S."/>
            <person name="Cheng J.F."/>
            <person name="Detter C."/>
            <person name="Tapia R."/>
            <person name="Han C."/>
            <person name="Goodwin L."/>
            <person name="Pitluck S."/>
            <person name="Liolios K."/>
            <person name="Ivanova N."/>
            <person name="Mavromatis K."/>
            <person name="Pati A."/>
            <person name="Chen A."/>
            <person name="Palaniappan K."/>
            <person name="Land M."/>
            <person name="Hauser L."/>
            <person name="Chang Y.J."/>
            <person name="Jeffries C.D."/>
            <person name="Rohde M."/>
            <person name="Pukall R."/>
            <person name="Sikorski J."/>
            <person name="Goker M."/>
            <person name="Woyke T."/>
            <person name="Bristow J."/>
            <person name="Eisen J.A."/>
            <person name="Markowitz V."/>
            <person name="Hugenholtz P."/>
            <person name="Kyrpides N.C."/>
            <person name="Klenk H.P."/>
            <person name="Lapidus A."/>
        </authorList>
    </citation>
    <scope>NUCLEOTIDE SEQUENCE [LARGE SCALE GENOMIC DNA]</scope>
    <source>
        <strain evidence="6">ATCC 23552 / DSM 43043 / JCM 3097 / NBRC 12989 / 7 KIP</strain>
    </source>
</reference>
<organism evidence="5 6">
    <name type="scientific">Intrasporangium calvum (strain ATCC 23552 / DSM 43043 / JCM 3097 / NBRC 12989 / NCIMB 10167 / NRRL B-3866 / 7 KIP)</name>
    <dbReference type="NCBI Taxonomy" id="710696"/>
    <lineage>
        <taxon>Bacteria</taxon>
        <taxon>Bacillati</taxon>
        <taxon>Actinomycetota</taxon>
        <taxon>Actinomycetes</taxon>
        <taxon>Micrococcales</taxon>
        <taxon>Intrasporangiaceae</taxon>
        <taxon>Intrasporangium</taxon>
    </lineage>
</organism>
<comment type="similarity">
    <text evidence="1">Belongs to the AB hydrolase superfamily.</text>
</comment>
<keyword evidence="6" id="KW-1185">Reference proteome</keyword>
<dbReference type="EMBL" id="CP002343">
    <property type="protein sequence ID" value="ADU47114.1"/>
    <property type="molecule type" value="Genomic_DNA"/>
</dbReference>
<protein>
    <submittedName>
        <fullName evidence="5">Phosphoribosyltransferase</fullName>
    </submittedName>
</protein>
<dbReference type="Pfam" id="PF01738">
    <property type="entry name" value="DLH"/>
    <property type="match status" value="1"/>
</dbReference>
<dbReference type="HOGENOM" id="CLU_050038_0_0_11"/>
<dbReference type="InterPro" id="IPR029058">
    <property type="entry name" value="AB_hydrolase_fold"/>
</dbReference>
<dbReference type="SUPFAM" id="SSF53474">
    <property type="entry name" value="alpha/beta-Hydrolases"/>
    <property type="match status" value="1"/>
</dbReference>
<dbReference type="InterPro" id="IPR050261">
    <property type="entry name" value="FrsA_esterase"/>
</dbReference>
<dbReference type="ESTHER" id="intc7-e6s9d8">
    <property type="family name" value="DLH-S"/>
</dbReference>
<evidence type="ECO:0000259" key="4">
    <source>
        <dbReference type="Pfam" id="PF01738"/>
    </source>
</evidence>
<sequence length="444" mass="46653">MIRFTDRVDAGTQLAERLESLRGQEAVVLGLPRGGVPVAAAVAAALDLPLDVIVVRKLGVPAQPELAMGAIGEDGVRFLNTALIERAGVSPARLDAVERLERAVLDKRVSRFRRGRPRLDLSRKVAVIVDDGIATGATARVACRVARRLGAARVVLAVPVAAAASVRELRAGTEADEVVAVGAPESFSAVGAHYEDFRPTTDDEVAVILDRAWASAHRSAAARTPDPGEDVVVPAGARSLEGHLTLPTGSTAVVVFAHGSGSSRHSPRNQDVARVLEDAGLGTLLMDLLTPEEEFDRANVFDIELLAGRLTAATRWLTGRPDTAEARIGYFGASTGAGAALWAAGAPDSQVAAVVSRGGRPDLAARRLGSVRAPTLLIVGDRDDVVVELNREAQALMTQCESRLVLVHGATHLFEESGTLTEAAGHASDWFVRHLLRPGPAAPP</sequence>
<dbReference type="CDD" id="cd06223">
    <property type="entry name" value="PRTases_typeI"/>
    <property type="match status" value="1"/>
</dbReference>
<feature type="domain" description="Dienelactone hydrolase" evidence="4">
    <location>
        <begin position="247"/>
        <end position="418"/>
    </location>
</feature>
<dbReference type="KEGG" id="ica:Intca_0569"/>
<dbReference type="InterPro" id="IPR029057">
    <property type="entry name" value="PRTase-like"/>
</dbReference>
<dbReference type="AlphaFoldDB" id="E6S9D8"/>
<dbReference type="PANTHER" id="PTHR22946:SF9">
    <property type="entry name" value="POLYKETIDE TRANSFERASE AF380"/>
    <property type="match status" value="1"/>
</dbReference>
<dbReference type="Gene3D" id="3.40.50.1820">
    <property type="entry name" value="alpha/beta hydrolase"/>
    <property type="match status" value="1"/>
</dbReference>
<dbReference type="eggNOG" id="COG1073">
    <property type="taxonomic scope" value="Bacteria"/>
</dbReference>
<dbReference type="PANTHER" id="PTHR22946">
    <property type="entry name" value="DIENELACTONE HYDROLASE DOMAIN-CONTAINING PROTEIN-RELATED"/>
    <property type="match status" value="1"/>
</dbReference>
<proteinExistence type="inferred from homology"/>
<evidence type="ECO:0000313" key="5">
    <source>
        <dbReference type="EMBL" id="ADU47114.1"/>
    </source>
</evidence>
<dbReference type="Gene3D" id="3.30.1310.20">
    <property type="entry name" value="PRTase-like"/>
    <property type="match status" value="1"/>
</dbReference>
<dbReference type="OrthoDB" id="9810066at2"/>
<dbReference type="Pfam" id="PF00156">
    <property type="entry name" value="Pribosyltran"/>
    <property type="match status" value="1"/>
</dbReference>
<keyword evidence="5" id="KW-0808">Transferase</keyword>
<dbReference type="GO" id="GO:0016757">
    <property type="term" value="F:glycosyltransferase activity"/>
    <property type="evidence" value="ECO:0007669"/>
    <property type="project" value="UniProtKB-KW"/>
</dbReference>
<keyword evidence="5" id="KW-0328">Glycosyltransferase</keyword>
<keyword evidence="2" id="KW-0378">Hydrolase</keyword>
<dbReference type="eggNOG" id="COG1926">
    <property type="taxonomic scope" value="Bacteria"/>
</dbReference>
<name>E6S9D8_INTC7</name>
<accession>E6S9D8</accession>
<dbReference type="Proteomes" id="UP000008914">
    <property type="component" value="Chromosome"/>
</dbReference>
<dbReference type="SUPFAM" id="SSF53271">
    <property type="entry name" value="PRTase-like"/>
    <property type="match status" value="1"/>
</dbReference>
<dbReference type="STRING" id="710696.Intca_0569"/>
<dbReference type="GO" id="GO:0052689">
    <property type="term" value="F:carboxylic ester hydrolase activity"/>
    <property type="evidence" value="ECO:0007669"/>
    <property type="project" value="UniProtKB-ARBA"/>
</dbReference>
<dbReference type="RefSeq" id="WP_013491435.1">
    <property type="nucleotide sequence ID" value="NC_014830.1"/>
</dbReference>
<evidence type="ECO:0000256" key="2">
    <source>
        <dbReference type="ARBA" id="ARBA00022801"/>
    </source>
</evidence>
<dbReference type="InterPro" id="IPR000836">
    <property type="entry name" value="PRTase_dom"/>
</dbReference>
<evidence type="ECO:0000256" key="1">
    <source>
        <dbReference type="ARBA" id="ARBA00008645"/>
    </source>
</evidence>
<dbReference type="InterPro" id="IPR002925">
    <property type="entry name" value="Dienelactn_hydro"/>
</dbReference>
<evidence type="ECO:0000259" key="3">
    <source>
        <dbReference type="Pfam" id="PF00156"/>
    </source>
</evidence>
<dbReference type="Gene3D" id="3.40.50.2020">
    <property type="match status" value="1"/>
</dbReference>